<protein>
    <submittedName>
        <fullName evidence="1">Uncharacterized protein</fullName>
    </submittedName>
</protein>
<dbReference type="Proteomes" id="UP000807342">
    <property type="component" value="Unassembled WGS sequence"/>
</dbReference>
<evidence type="ECO:0000313" key="2">
    <source>
        <dbReference type="Proteomes" id="UP000807342"/>
    </source>
</evidence>
<proteinExistence type="predicted"/>
<evidence type="ECO:0000313" key="1">
    <source>
        <dbReference type="EMBL" id="KAF9447157.1"/>
    </source>
</evidence>
<dbReference type="EMBL" id="MU151212">
    <property type="protein sequence ID" value="KAF9447157.1"/>
    <property type="molecule type" value="Genomic_DNA"/>
</dbReference>
<accession>A0A9P6C100</accession>
<reference evidence="1" key="1">
    <citation type="submission" date="2020-11" db="EMBL/GenBank/DDBJ databases">
        <authorList>
            <consortium name="DOE Joint Genome Institute"/>
            <person name="Ahrendt S."/>
            <person name="Riley R."/>
            <person name="Andreopoulos W."/>
            <person name="Labutti K."/>
            <person name="Pangilinan J."/>
            <person name="Ruiz-Duenas F.J."/>
            <person name="Barrasa J.M."/>
            <person name="Sanchez-Garcia M."/>
            <person name="Camarero S."/>
            <person name="Miyauchi S."/>
            <person name="Serrano A."/>
            <person name="Linde D."/>
            <person name="Babiker R."/>
            <person name="Drula E."/>
            <person name="Ayuso-Fernandez I."/>
            <person name="Pacheco R."/>
            <person name="Padilla G."/>
            <person name="Ferreira P."/>
            <person name="Barriuso J."/>
            <person name="Kellner H."/>
            <person name="Castanera R."/>
            <person name="Alfaro M."/>
            <person name="Ramirez L."/>
            <person name="Pisabarro A.G."/>
            <person name="Kuo A."/>
            <person name="Tritt A."/>
            <person name="Lipzen A."/>
            <person name="He G."/>
            <person name="Yan M."/>
            <person name="Ng V."/>
            <person name="Cullen D."/>
            <person name="Martin F."/>
            <person name="Rosso M.-N."/>
            <person name="Henrissat B."/>
            <person name="Hibbett D."/>
            <person name="Martinez A.T."/>
            <person name="Grigoriev I.V."/>
        </authorList>
    </citation>
    <scope>NUCLEOTIDE SEQUENCE</scope>
    <source>
        <strain evidence="1">MF-IS2</strain>
    </source>
</reference>
<comment type="caution">
    <text evidence="1">The sequence shown here is derived from an EMBL/GenBank/DDBJ whole genome shotgun (WGS) entry which is preliminary data.</text>
</comment>
<gene>
    <name evidence="1" type="ORF">P691DRAFT_776321</name>
</gene>
<dbReference type="OrthoDB" id="10615352at2759"/>
<organism evidence="1 2">
    <name type="scientific">Macrolepiota fuliginosa MF-IS2</name>
    <dbReference type="NCBI Taxonomy" id="1400762"/>
    <lineage>
        <taxon>Eukaryota</taxon>
        <taxon>Fungi</taxon>
        <taxon>Dikarya</taxon>
        <taxon>Basidiomycota</taxon>
        <taxon>Agaricomycotina</taxon>
        <taxon>Agaricomycetes</taxon>
        <taxon>Agaricomycetidae</taxon>
        <taxon>Agaricales</taxon>
        <taxon>Agaricineae</taxon>
        <taxon>Agaricaceae</taxon>
        <taxon>Macrolepiota</taxon>
    </lineage>
</organism>
<sequence length="177" mass="19788">MHPVSQNASHLPPEILAIHRFIDILGALAEGPVSRAMLNQLQRYPTTSHVMEFTFEVVPSWAITAIDPRFSSALPVIEASFQIPLIGPLERRYADYISGIPPTSNHIATGLYFLLLLRERLPVILHKLACTEGAVPFRIHVHTQHTKWTIEPLLCDMFLPQALSLSDLSPMYGSCLI</sequence>
<keyword evidence="2" id="KW-1185">Reference proteome</keyword>
<name>A0A9P6C100_9AGAR</name>
<dbReference type="AlphaFoldDB" id="A0A9P6C100"/>